<evidence type="ECO:0000256" key="4">
    <source>
        <dbReference type="SAM" id="MobiDB-lite"/>
    </source>
</evidence>
<dbReference type="FunFam" id="2.40.50.140:FF:000225">
    <property type="entry name" value="tyrosine--tRNA ligase, cytoplasmic"/>
    <property type="match status" value="1"/>
</dbReference>
<dbReference type="PROSITE" id="PS50886">
    <property type="entry name" value="TRBD"/>
    <property type="match status" value="1"/>
</dbReference>
<dbReference type="PANTHER" id="PTHR11586:SF33">
    <property type="entry name" value="AMINOACYL TRNA SYNTHASE COMPLEX-INTERACTING MULTIFUNCTIONAL PROTEIN 1"/>
    <property type="match status" value="1"/>
</dbReference>
<reference evidence="6" key="1">
    <citation type="submission" date="2021-01" db="EMBL/GenBank/DDBJ databases">
        <authorList>
            <person name="Corre E."/>
            <person name="Pelletier E."/>
            <person name="Niang G."/>
            <person name="Scheremetjew M."/>
            <person name="Finn R."/>
            <person name="Kale V."/>
            <person name="Holt S."/>
            <person name="Cochrane G."/>
            <person name="Meng A."/>
            <person name="Brown T."/>
            <person name="Cohen L."/>
        </authorList>
    </citation>
    <scope>NUCLEOTIDE SEQUENCE</scope>
    <source>
        <strain evidence="6">SM1012Den-03</strain>
    </source>
</reference>
<dbReference type="InterPro" id="IPR051270">
    <property type="entry name" value="Tyrosine-tRNA_ligase_regulator"/>
</dbReference>
<dbReference type="SUPFAM" id="SSF50249">
    <property type="entry name" value="Nucleic acid-binding proteins"/>
    <property type="match status" value="1"/>
</dbReference>
<dbReference type="GO" id="GO:0000049">
    <property type="term" value="F:tRNA binding"/>
    <property type="evidence" value="ECO:0007669"/>
    <property type="project" value="UniProtKB-UniRule"/>
</dbReference>
<dbReference type="CDD" id="cd02799">
    <property type="entry name" value="tRNA_bind_EMAP-II_like"/>
    <property type="match status" value="1"/>
</dbReference>
<feature type="domain" description="TRNA-binding" evidence="5">
    <location>
        <begin position="76"/>
        <end position="182"/>
    </location>
</feature>
<dbReference type="PANTHER" id="PTHR11586">
    <property type="entry name" value="TRNA-AMINOACYLATION COFACTOR ARC1 FAMILY MEMBER"/>
    <property type="match status" value="1"/>
</dbReference>
<evidence type="ECO:0000259" key="5">
    <source>
        <dbReference type="PROSITE" id="PS50886"/>
    </source>
</evidence>
<dbReference type="InterPro" id="IPR002547">
    <property type="entry name" value="tRNA-bd_dom"/>
</dbReference>
<dbReference type="InterPro" id="IPR012340">
    <property type="entry name" value="NA-bd_OB-fold"/>
</dbReference>
<evidence type="ECO:0000256" key="3">
    <source>
        <dbReference type="PROSITE-ProRule" id="PRU00209"/>
    </source>
</evidence>
<sequence>MGAKSALEQLEDLIADLEAKLNLAPGADPVVATDNKKPQQQQQKQQKKKEKKQAAKQNAGKAKGGAAAPVDPNLPDICKLEFKVGVITKAWVHPDADKLYCEEIDCGEEAPRQIASGLRAHYSLEEMQGQRLLVVSNLKAKNLVGFKSFGMVLCAAETNEDGTEKVEFVEPPEGAPLGEVVTFEGLPPPAPFSASQVEKKKLFAACMSGMKTNDKCEGTFNGATFLTTAGPCKAKSIKGGAMR</sequence>
<keyword evidence="1 3" id="KW-0820">tRNA-binding</keyword>
<keyword evidence="2 3" id="KW-0694">RNA-binding</keyword>
<feature type="region of interest" description="Disordered" evidence="4">
    <location>
        <begin position="27"/>
        <end position="68"/>
    </location>
</feature>
<evidence type="ECO:0000313" key="6">
    <source>
        <dbReference type="EMBL" id="CAD9605919.1"/>
    </source>
</evidence>
<proteinExistence type="predicted"/>
<dbReference type="Gene3D" id="2.40.50.140">
    <property type="entry name" value="Nucleic acid-binding proteins"/>
    <property type="match status" value="1"/>
</dbReference>
<dbReference type="AlphaFoldDB" id="A0A7S2PL37"/>
<protein>
    <recommendedName>
        <fullName evidence="5">tRNA-binding domain-containing protein</fullName>
    </recommendedName>
</protein>
<evidence type="ECO:0000256" key="1">
    <source>
        <dbReference type="ARBA" id="ARBA00022555"/>
    </source>
</evidence>
<name>A0A7S2PL37_9STRA</name>
<organism evidence="6">
    <name type="scientific">Skeletonema marinoi</name>
    <dbReference type="NCBI Taxonomy" id="267567"/>
    <lineage>
        <taxon>Eukaryota</taxon>
        <taxon>Sar</taxon>
        <taxon>Stramenopiles</taxon>
        <taxon>Ochrophyta</taxon>
        <taxon>Bacillariophyta</taxon>
        <taxon>Coscinodiscophyceae</taxon>
        <taxon>Thalassiosirophycidae</taxon>
        <taxon>Thalassiosirales</taxon>
        <taxon>Skeletonemataceae</taxon>
        <taxon>Skeletonema</taxon>
        <taxon>Skeletonema marinoi-dohrnii complex</taxon>
    </lineage>
</organism>
<dbReference type="Pfam" id="PF01588">
    <property type="entry name" value="tRNA_bind"/>
    <property type="match status" value="1"/>
</dbReference>
<feature type="compositionally biased region" description="Low complexity" evidence="4">
    <location>
        <begin position="55"/>
        <end position="68"/>
    </location>
</feature>
<accession>A0A7S2PL37</accession>
<dbReference type="EMBL" id="HBGZ01016794">
    <property type="protein sequence ID" value="CAD9605919.1"/>
    <property type="molecule type" value="Transcribed_RNA"/>
</dbReference>
<evidence type="ECO:0000256" key="2">
    <source>
        <dbReference type="ARBA" id="ARBA00022884"/>
    </source>
</evidence>
<gene>
    <name evidence="6" type="ORF">SMAR0320_LOCUS12019</name>
</gene>